<comment type="caution">
    <text evidence="4">The sequence shown here is derived from an EMBL/GenBank/DDBJ whole genome shotgun (WGS) entry which is preliminary data.</text>
</comment>
<protein>
    <submittedName>
        <fullName evidence="4">Metallophosphoesterase</fullName>
    </submittedName>
</protein>
<dbReference type="RefSeq" id="WP_238033288.1">
    <property type="nucleotide sequence ID" value="NZ_JAKNFS010000013.1"/>
</dbReference>
<dbReference type="EMBL" id="JAKNFS010000013">
    <property type="protein sequence ID" value="MCG4765914.1"/>
    <property type="molecule type" value="Genomic_DNA"/>
</dbReference>
<dbReference type="GO" id="GO:0009245">
    <property type="term" value="P:lipid A biosynthetic process"/>
    <property type="evidence" value="ECO:0007669"/>
    <property type="project" value="TreeGrafter"/>
</dbReference>
<gene>
    <name evidence="4" type="ORF">L0N21_10410</name>
</gene>
<dbReference type="PANTHER" id="PTHR31302">
    <property type="entry name" value="TRANSMEMBRANE PROTEIN WITH METALLOPHOSPHOESTERASE DOMAIN-RELATED"/>
    <property type="match status" value="1"/>
</dbReference>
<dbReference type="GO" id="GO:0016020">
    <property type="term" value="C:membrane"/>
    <property type="evidence" value="ECO:0007669"/>
    <property type="project" value="GOC"/>
</dbReference>
<dbReference type="AlphaFoldDB" id="A0AAE3F3G4"/>
<dbReference type="PANTHER" id="PTHR31302:SF31">
    <property type="entry name" value="PHOSPHODIESTERASE YAEI"/>
    <property type="match status" value="1"/>
</dbReference>
<dbReference type="SUPFAM" id="SSF56300">
    <property type="entry name" value="Metallo-dependent phosphatases"/>
    <property type="match status" value="1"/>
</dbReference>
<dbReference type="Proteomes" id="UP001199915">
    <property type="component" value="Unassembled WGS sequence"/>
</dbReference>
<sequence length="297" mass="33365">MQTLRWHKETFVISGLLFVGIMAGRTIYQSQYSLICSSYQIHSDKIDTSIQILQLTDLHNCEFGENNQKLIDWLANQTPDLILLTGDLLNSDEPKTDIADKLITSLCDIAPVYISLGNHELEYEQNYGVNISSLYESAGANVLDHQYEDITINGQHLRIGGIYGYCLPDKYLETDEADPGECMFLRDFENTDRYKILLSHLPIAWLRNDGLEEWDIDCVFSGHLHGGQVILPGIGGVYAPDMGWFPGRLEGVFDSEDGKRHLVLSAGLGNTEVVPRFNNIPEIVCVDLVPEVKKDAK</sequence>
<proteinExistence type="predicted"/>
<dbReference type="Pfam" id="PF00149">
    <property type="entry name" value="Metallophos"/>
    <property type="match status" value="1"/>
</dbReference>
<name>A0AAE3F3G4_9FIRM</name>
<organism evidence="4 5">
    <name type="scientific">Fusicatenibacter saccharivorans</name>
    <dbReference type="NCBI Taxonomy" id="1150298"/>
    <lineage>
        <taxon>Bacteria</taxon>
        <taxon>Bacillati</taxon>
        <taxon>Bacillota</taxon>
        <taxon>Clostridia</taxon>
        <taxon>Lachnospirales</taxon>
        <taxon>Lachnospiraceae</taxon>
        <taxon>Fusicatenibacter</taxon>
    </lineage>
</organism>
<keyword evidence="2" id="KW-0378">Hydrolase</keyword>
<accession>A0AAE3F3G4</accession>
<evidence type="ECO:0000256" key="2">
    <source>
        <dbReference type="ARBA" id="ARBA00022801"/>
    </source>
</evidence>
<dbReference type="InterPro" id="IPR029052">
    <property type="entry name" value="Metallo-depent_PP-like"/>
</dbReference>
<dbReference type="InterPro" id="IPR004843">
    <property type="entry name" value="Calcineurin-like_PHP"/>
</dbReference>
<evidence type="ECO:0000313" key="5">
    <source>
        <dbReference type="Proteomes" id="UP001199915"/>
    </source>
</evidence>
<reference evidence="4" key="1">
    <citation type="submission" date="2022-01" db="EMBL/GenBank/DDBJ databases">
        <title>Collection of gut derived symbiotic bacterial strains cultured from healthy donors.</title>
        <authorList>
            <person name="Lin H."/>
            <person name="Kohout C."/>
            <person name="Waligurski E."/>
            <person name="Pamer E.G."/>
        </authorList>
    </citation>
    <scope>NUCLEOTIDE SEQUENCE</scope>
    <source>
        <strain evidence="4">DFI.5.49</strain>
    </source>
</reference>
<dbReference type="InterPro" id="IPR051158">
    <property type="entry name" value="Metallophosphoesterase_sf"/>
</dbReference>
<keyword evidence="1" id="KW-0479">Metal-binding</keyword>
<feature type="domain" description="Calcineurin-like phosphoesterase" evidence="3">
    <location>
        <begin position="51"/>
        <end position="226"/>
    </location>
</feature>
<evidence type="ECO:0000256" key="1">
    <source>
        <dbReference type="ARBA" id="ARBA00022723"/>
    </source>
</evidence>
<dbReference type="GO" id="GO:0046872">
    <property type="term" value="F:metal ion binding"/>
    <property type="evidence" value="ECO:0007669"/>
    <property type="project" value="UniProtKB-KW"/>
</dbReference>
<dbReference type="Gene3D" id="3.60.21.10">
    <property type="match status" value="1"/>
</dbReference>
<evidence type="ECO:0000313" key="4">
    <source>
        <dbReference type="EMBL" id="MCG4765914.1"/>
    </source>
</evidence>
<dbReference type="GO" id="GO:0008758">
    <property type="term" value="F:UDP-2,3-diacylglucosamine hydrolase activity"/>
    <property type="evidence" value="ECO:0007669"/>
    <property type="project" value="TreeGrafter"/>
</dbReference>
<evidence type="ECO:0000259" key="3">
    <source>
        <dbReference type="Pfam" id="PF00149"/>
    </source>
</evidence>